<feature type="transmembrane region" description="Helical" evidence="1">
    <location>
        <begin position="76"/>
        <end position="91"/>
    </location>
</feature>
<feature type="non-terminal residue" evidence="2">
    <location>
        <position position="1"/>
    </location>
</feature>
<proteinExistence type="predicted"/>
<organism evidence="2 3">
    <name type="scientific">Pristionchus fissidentatus</name>
    <dbReference type="NCBI Taxonomy" id="1538716"/>
    <lineage>
        <taxon>Eukaryota</taxon>
        <taxon>Metazoa</taxon>
        <taxon>Ecdysozoa</taxon>
        <taxon>Nematoda</taxon>
        <taxon>Chromadorea</taxon>
        <taxon>Rhabditida</taxon>
        <taxon>Rhabditina</taxon>
        <taxon>Diplogasteromorpha</taxon>
        <taxon>Diplogasteroidea</taxon>
        <taxon>Neodiplogasteridae</taxon>
        <taxon>Pristionchus</taxon>
    </lineage>
</organism>
<evidence type="ECO:0000256" key="1">
    <source>
        <dbReference type="SAM" id="Phobius"/>
    </source>
</evidence>
<comment type="caution">
    <text evidence="2">The sequence shown here is derived from an EMBL/GenBank/DDBJ whole genome shotgun (WGS) entry which is preliminary data.</text>
</comment>
<name>A0AAV5VD92_9BILA</name>
<dbReference type="Proteomes" id="UP001432322">
    <property type="component" value="Unassembled WGS sequence"/>
</dbReference>
<feature type="transmembrane region" description="Helical" evidence="1">
    <location>
        <begin position="31"/>
        <end position="56"/>
    </location>
</feature>
<dbReference type="EMBL" id="BTSY01000003">
    <property type="protein sequence ID" value="GMT17366.1"/>
    <property type="molecule type" value="Genomic_DNA"/>
</dbReference>
<keyword evidence="1" id="KW-0472">Membrane</keyword>
<evidence type="ECO:0000313" key="2">
    <source>
        <dbReference type="EMBL" id="GMT17366.1"/>
    </source>
</evidence>
<feature type="non-terminal residue" evidence="2">
    <location>
        <position position="156"/>
    </location>
</feature>
<keyword evidence="3" id="KW-1185">Reference proteome</keyword>
<evidence type="ECO:0000313" key="3">
    <source>
        <dbReference type="Proteomes" id="UP001432322"/>
    </source>
</evidence>
<protein>
    <submittedName>
        <fullName evidence="2">Uncharacterized protein</fullName>
    </submittedName>
</protein>
<dbReference type="AlphaFoldDB" id="A0AAV5VD92"/>
<keyword evidence="1" id="KW-1133">Transmembrane helix</keyword>
<sequence>PTLFLLHLFAAHDLRSPRRLPPLDHLHKQHIVLLLLAILHHNHLLSLFFFIFFLLIHHLRLPLLPPSPLRLHSRRPLLLLFLFLLLLYHNHSRRALRWRSLGCSIHGCVGRCSSGGSCSPRQSSGTGCCSPNMPSGRSRCSHLSSGRGHRTCYCSP</sequence>
<accession>A0AAV5VD92</accession>
<reference evidence="2" key="1">
    <citation type="submission" date="2023-10" db="EMBL/GenBank/DDBJ databases">
        <title>Genome assembly of Pristionchus species.</title>
        <authorList>
            <person name="Yoshida K."/>
            <person name="Sommer R.J."/>
        </authorList>
    </citation>
    <scope>NUCLEOTIDE SEQUENCE</scope>
    <source>
        <strain evidence="2">RS5133</strain>
    </source>
</reference>
<gene>
    <name evidence="2" type="ORF">PFISCL1PPCAC_8663</name>
</gene>
<keyword evidence="1" id="KW-0812">Transmembrane</keyword>